<reference evidence="2 3" key="1">
    <citation type="submission" date="2018-02" db="EMBL/GenBank/DDBJ databases">
        <title>Subsurface microbial communities from deep shales in Ohio and West Virginia, USA.</title>
        <authorList>
            <person name="Wrighton K."/>
        </authorList>
    </citation>
    <scope>NUCLEOTIDE SEQUENCE [LARGE SCALE GENOMIC DNA]</scope>
    <source>
        <strain evidence="2 3">OWC-DMM</strain>
    </source>
</reference>
<evidence type="ECO:0000313" key="3">
    <source>
        <dbReference type="Proteomes" id="UP000240010"/>
    </source>
</evidence>
<dbReference type="PROSITE" id="PS50104">
    <property type="entry name" value="TIR"/>
    <property type="match status" value="1"/>
</dbReference>
<dbReference type="Pfam" id="PF13676">
    <property type="entry name" value="TIR_2"/>
    <property type="match status" value="1"/>
</dbReference>
<organism evidence="2 3">
    <name type="scientific">Methylobacter tundripaludum</name>
    <dbReference type="NCBI Taxonomy" id="173365"/>
    <lineage>
        <taxon>Bacteria</taxon>
        <taxon>Pseudomonadati</taxon>
        <taxon>Pseudomonadota</taxon>
        <taxon>Gammaproteobacteria</taxon>
        <taxon>Methylococcales</taxon>
        <taxon>Methylococcaceae</taxon>
        <taxon>Methylobacter</taxon>
    </lineage>
</organism>
<dbReference type="RefSeq" id="WP_104430180.1">
    <property type="nucleotide sequence ID" value="NZ_PTIZ01000013.1"/>
</dbReference>
<dbReference type="InterPro" id="IPR035897">
    <property type="entry name" value="Toll_tir_struct_dom_sf"/>
</dbReference>
<dbReference type="SUPFAM" id="SSF52200">
    <property type="entry name" value="Toll/Interleukin receptor TIR domain"/>
    <property type="match status" value="1"/>
</dbReference>
<evidence type="ECO:0000259" key="1">
    <source>
        <dbReference type="PROSITE" id="PS50104"/>
    </source>
</evidence>
<name>A0A2S6H8T5_9GAMM</name>
<dbReference type="SMART" id="SM00255">
    <property type="entry name" value="TIR"/>
    <property type="match status" value="1"/>
</dbReference>
<sequence length="339" mass="37911">MSLLDVIEVSCNGFVRRIELHQGDLTELMPEDQVDILILSAFPDVYIPIPTSLIGALFAKGLSVSDLARNKAVDLRKSFSCWLSEPISAVDSGLQYDRILCFEPLVRGAPQEVVGDIFRALAPFLAGDPPIRTAAMPIVAAGNQGHSINSMLPPIIEAAVNWMGVGMPLETLKIFAHSKSDGRKATKIFGELKDKHNPPSARTSPYQYDVFISYCRANVEAADIIQQHLAKHDLRVFIDTQDLAKGAAWQPHIFRALDDCARMIAVYSPAYIDSKVCQEEFNIAWARGRKQDLNIIYPIYWESADLPTYMEMLDYTDCRESRSEKLTEACAPLLREFCR</sequence>
<dbReference type="AlphaFoldDB" id="A0A2S6H8T5"/>
<evidence type="ECO:0000313" key="2">
    <source>
        <dbReference type="EMBL" id="PPK73902.1"/>
    </source>
</evidence>
<dbReference type="EMBL" id="PTIZ01000013">
    <property type="protein sequence ID" value="PPK73902.1"/>
    <property type="molecule type" value="Genomic_DNA"/>
</dbReference>
<gene>
    <name evidence="2" type="ORF">B0F87_11313</name>
</gene>
<dbReference type="GO" id="GO:0007165">
    <property type="term" value="P:signal transduction"/>
    <property type="evidence" value="ECO:0007669"/>
    <property type="project" value="InterPro"/>
</dbReference>
<dbReference type="Gene3D" id="3.40.50.10140">
    <property type="entry name" value="Toll/interleukin-1 receptor homology (TIR) domain"/>
    <property type="match status" value="1"/>
</dbReference>
<proteinExistence type="predicted"/>
<comment type="caution">
    <text evidence="2">The sequence shown here is derived from an EMBL/GenBank/DDBJ whole genome shotgun (WGS) entry which is preliminary data.</text>
</comment>
<accession>A0A2S6H8T5</accession>
<feature type="domain" description="TIR" evidence="1">
    <location>
        <begin position="206"/>
        <end position="330"/>
    </location>
</feature>
<protein>
    <submittedName>
        <fullName evidence="2">TIR domain-containing protein</fullName>
    </submittedName>
</protein>
<dbReference type="InterPro" id="IPR000157">
    <property type="entry name" value="TIR_dom"/>
</dbReference>
<dbReference type="Proteomes" id="UP000240010">
    <property type="component" value="Unassembled WGS sequence"/>
</dbReference>